<sequence>MSEPQSGNAPKPYRAAYPVAYATPSFDPKKLNHRRPRVPGAYGFVHGIKRLIGIVLGFATLVLCAILAARWSRKAAYGGAGIAASIVLLCNDSAQCAAIFDASKKIRRAPSILTGCIDFLGLVACAVVAAMMGLSDWGYFENGPRPAPWEDTMYLCVAMLGANA</sequence>
<accession>A0A9P9EPS5</accession>
<keyword evidence="1" id="KW-1133">Transmembrane helix</keyword>
<reference evidence="2" key="1">
    <citation type="journal article" date="2021" name="Nat. Commun.">
        <title>Genetic determinants of endophytism in the Arabidopsis root mycobiome.</title>
        <authorList>
            <person name="Mesny F."/>
            <person name="Miyauchi S."/>
            <person name="Thiergart T."/>
            <person name="Pickel B."/>
            <person name="Atanasova L."/>
            <person name="Karlsson M."/>
            <person name="Huettel B."/>
            <person name="Barry K.W."/>
            <person name="Haridas S."/>
            <person name="Chen C."/>
            <person name="Bauer D."/>
            <person name="Andreopoulos W."/>
            <person name="Pangilinan J."/>
            <person name="LaButti K."/>
            <person name="Riley R."/>
            <person name="Lipzen A."/>
            <person name="Clum A."/>
            <person name="Drula E."/>
            <person name="Henrissat B."/>
            <person name="Kohler A."/>
            <person name="Grigoriev I.V."/>
            <person name="Martin F.M."/>
            <person name="Hacquard S."/>
        </authorList>
    </citation>
    <scope>NUCLEOTIDE SEQUENCE</scope>
    <source>
        <strain evidence="2">MPI-CAGE-AT-0147</strain>
    </source>
</reference>
<feature type="transmembrane region" description="Helical" evidence="1">
    <location>
        <begin position="112"/>
        <end position="134"/>
    </location>
</feature>
<dbReference type="AlphaFoldDB" id="A0A9P9EPS5"/>
<proteinExistence type="predicted"/>
<dbReference type="Proteomes" id="UP000738349">
    <property type="component" value="Unassembled WGS sequence"/>
</dbReference>
<keyword evidence="1" id="KW-0812">Transmembrane</keyword>
<evidence type="ECO:0000313" key="2">
    <source>
        <dbReference type="EMBL" id="KAH7141101.1"/>
    </source>
</evidence>
<organism evidence="2 3">
    <name type="scientific">Dactylonectria macrodidyma</name>
    <dbReference type="NCBI Taxonomy" id="307937"/>
    <lineage>
        <taxon>Eukaryota</taxon>
        <taxon>Fungi</taxon>
        <taxon>Dikarya</taxon>
        <taxon>Ascomycota</taxon>
        <taxon>Pezizomycotina</taxon>
        <taxon>Sordariomycetes</taxon>
        <taxon>Hypocreomycetidae</taxon>
        <taxon>Hypocreales</taxon>
        <taxon>Nectriaceae</taxon>
        <taxon>Dactylonectria</taxon>
    </lineage>
</organism>
<gene>
    <name evidence="2" type="ORF">EDB81DRAFT_885792</name>
</gene>
<protein>
    <submittedName>
        <fullName evidence="2">Uncharacterized protein</fullName>
    </submittedName>
</protein>
<evidence type="ECO:0000313" key="3">
    <source>
        <dbReference type="Proteomes" id="UP000738349"/>
    </source>
</evidence>
<dbReference type="EMBL" id="JAGMUV010000011">
    <property type="protein sequence ID" value="KAH7141101.1"/>
    <property type="molecule type" value="Genomic_DNA"/>
</dbReference>
<comment type="caution">
    <text evidence="2">The sequence shown here is derived from an EMBL/GenBank/DDBJ whole genome shotgun (WGS) entry which is preliminary data.</text>
</comment>
<keyword evidence="1" id="KW-0472">Membrane</keyword>
<evidence type="ECO:0000256" key="1">
    <source>
        <dbReference type="SAM" id="Phobius"/>
    </source>
</evidence>
<keyword evidence="3" id="KW-1185">Reference proteome</keyword>
<name>A0A9P9EPS5_9HYPO</name>
<feature type="transmembrane region" description="Helical" evidence="1">
    <location>
        <begin position="51"/>
        <end position="69"/>
    </location>
</feature>